<dbReference type="EMBL" id="CAVK010000042">
    <property type="protein sequence ID" value="CCW16540.1"/>
    <property type="molecule type" value="Genomic_DNA"/>
</dbReference>
<organism evidence="1 2">
    <name type="scientific">Sphingobium indicum BiD32</name>
    <dbReference type="NCBI Taxonomy" id="1301087"/>
    <lineage>
        <taxon>Bacteria</taxon>
        <taxon>Pseudomonadati</taxon>
        <taxon>Pseudomonadota</taxon>
        <taxon>Alphaproteobacteria</taxon>
        <taxon>Sphingomonadales</taxon>
        <taxon>Sphingomonadaceae</taxon>
        <taxon>Sphingobium</taxon>
    </lineage>
</organism>
<sequence length="60" mass="6405">MIAQADDGFVIRTITPQAVERSVAPSPAITGSVILGSAVHIDRRALLPTQQKETPHGETR</sequence>
<gene>
    <name evidence="1" type="ORF">EBBID32_8760</name>
</gene>
<dbReference type="Proteomes" id="UP000013201">
    <property type="component" value="Unassembled WGS sequence"/>
</dbReference>
<protein>
    <submittedName>
        <fullName evidence="1">Uncharacterized protein</fullName>
    </submittedName>
</protein>
<evidence type="ECO:0000313" key="1">
    <source>
        <dbReference type="EMBL" id="CCW16540.1"/>
    </source>
</evidence>
<comment type="caution">
    <text evidence="1">The sequence shown here is derived from an EMBL/GenBank/DDBJ whole genome shotgun (WGS) entry which is preliminary data.</text>
</comment>
<reference evidence="2" key="2">
    <citation type="submission" date="2013-04" db="EMBL/GenBank/DDBJ databases">
        <title>Bisphenol A degrading Sphingobium sp. strain BiD32.</title>
        <authorList>
            <person name="Nielsen J.L."/>
            <person name="Zhou N.A."/>
            <person name="Kjeldal H."/>
        </authorList>
    </citation>
    <scope>NUCLEOTIDE SEQUENCE [LARGE SCALE GENOMIC DNA]</scope>
    <source>
        <strain evidence="2">BiD32</strain>
    </source>
</reference>
<evidence type="ECO:0000313" key="2">
    <source>
        <dbReference type="Proteomes" id="UP000013201"/>
    </source>
</evidence>
<reference evidence="1 2" key="1">
    <citation type="submission" date="2013-03" db="EMBL/GenBank/DDBJ databases">
        <authorList>
            <person name="Le V."/>
        </authorList>
    </citation>
    <scope>NUCLEOTIDE SEQUENCE [LARGE SCALE GENOMIC DNA]</scope>
    <source>
        <strain evidence="1 2">BiD32</strain>
    </source>
</reference>
<keyword evidence="2" id="KW-1185">Reference proteome</keyword>
<dbReference type="AlphaFoldDB" id="N1MH30"/>
<name>N1MH30_9SPHN</name>
<proteinExistence type="predicted"/>
<accession>N1MH30</accession>